<dbReference type="InterPro" id="IPR012337">
    <property type="entry name" value="RNaseH-like_sf"/>
</dbReference>
<dbReference type="SUPFAM" id="SSF53098">
    <property type="entry name" value="Ribonuclease H-like"/>
    <property type="match status" value="1"/>
</dbReference>
<protein>
    <recommendedName>
        <fullName evidence="2">Transposase IS4-like domain-containing protein</fullName>
    </recommendedName>
</protein>
<keyword evidence="4" id="KW-1185">Reference proteome</keyword>
<feature type="transmembrane region" description="Helical" evidence="1">
    <location>
        <begin position="114"/>
        <end position="134"/>
    </location>
</feature>
<keyword evidence="1" id="KW-0812">Transmembrane</keyword>
<keyword evidence="1" id="KW-0472">Membrane</keyword>
<evidence type="ECO:0000256" key="1">
    <source>
        <dbReference type="SAM" id="Phobius"/>
    </source>
</evidence>
<dbReference type="Pfam" id="PF01609">
    <property type="entry name" value="DDE_Tnp_1"/>
    <property type="match status" value="1"/>
</dbReference>
<accession>A0ABU0KVQ0</accession>
<dbReference type="Proteomes" id="UP001242811">
    <property type="component" value="Unassembled WGS sequence"/>
</dbReference>
<evidence type="ECO:0000313" key="3">
    <source>
        <dbReference type="EMBL" id="MDQ0493521.1"/>
    </source>
</evidence>
<reference evidence="3 4" key="1">
    <citation type="submission" date="2023-07" db="EMBL/GenBank/DDBJ databases">
        <title>Genomic Encyclopedia of Type Strains, Phase IV (KMG-IV): sequencing the most valuable type-strain genomes for metagenomic binning, comparative biology and taxonomic classification.</title>
        <authorList>
            <person name="Goeker M."/>
        </authorList>
    </citation>
    <scope>NUCLEOTIDE SEQUENCE [LARGE SCALE GENOMIC DNA]</scope>
    <source>
        <strain evidence="3 4">DSM 14914</strain>
    </source>
</reference>
<name>A0ABU0KVQ0_9BACL</name>
<gene>
    <name evidence="3" type="ORF">QOZ95_001679</name>
</gene>
<evidence type="ECO:0000313" key="4">
    <source>
        <dbReference type="Proteomes" id="UP001242811"/>
    </source>
</evidence>
<comment type="caution">
    <text evidence="3">The sequence shown here is derived from an EMBL/GenBank/DDBJ whole genome shotgun (WGS) entry which is preliminary data.</text>
</comment>
<evidence type="ECO:0000259" key="2">
    <source>
        <dbReference type="Pfam" id="PF01609"/>
    </source>
</evidence>
<dbReference type="EMBL" id="JAUSWA010000007">
    <property type="protein sequence ID" value="MDQ0493521.1"/>
    <property type="molecule type" value="Genomic_DNA"/>
</dbReference>
<dbReference type="InterPro" id="IPR002559">
    <property type="entry name" value="Transposase_11"/>
</dbReference>
<organism evidence="3 4">
    <name type="scientific">Paenibacillus brasilensis</name>
    <dbReference type="NCBI Taxonomy" id="128574"/>
    <lineage>
        <taxon>Bacteria</taxon>
        <taxon>Bacillati</taxon>
        <taxon>Bacillota</taxon>
        <taxon>Bacilli</taxon>
        <taxon>Bacillales</taxon>
        <taxon>Paenibacillaceae</taxon>
        <taxon>Paenibacillus</taxon>
    </lineage>
</organism>
<sequence length="170" mass="20210">MKDAEPQEARKKRRARRVEVQAWDEEGFETTGLKRKIRFLRFVKTITETVYVGDRAKEQTATQEVWVVTTLGKHVPASVIWEMIHQRWDIENNGFRELKTKWHLDHCFMHQTRAIEAILLFIVMAFNLFQLFLFRRVEGFRGLNLTQSMIVEELRIQAVCLDTPLFCLLE</sequence>
<dbReference type="RefSeq" id="WP_208811889.1">
    <property type="nucleotide sequence ID" value="NZ_CP045298.1"/>
</dbReference>
<proteinExistence type="predicted"/>
<feature type="domain" description="Transposase IS4-like" evidence="2">
    <location>
        <begin position="26"/>
        <end position="128"/>
    </location>
</feature>
<keyword evidence="1" id="KW-1133">Transmembrane helix</keyword>